<evidence type="ECO:0008006" key="4">
    <source>
        <dbReference type="Google" id="ProtNLM"/>
    </source>
</evidence>
<dbReference type="Pfam" id="PF01547">
    <property type="entry name" value="SBP_bac_1"/>
    <property type="match status" value="1"/>
</dbReference>
<gene>
    <name evidence="2" type="ORF">PAECIP111893_02572</name>
</gene>
<name>A0ABM9C9S1_9BACL</name>
<evidence type="ECO:0000256" key="1">
    <source>
        <dbReference type="SAM" id="SignalP"/>
    </source>
</evidence>
<keyword evidence="1" id="KW-0732">Signal</keyword>
<evidence type="ECO:0000313" key="2">
    <source>
        <dbReference type="EMBL" id="CAH1206478.1"/>
    </source>
</evidence>
<dbReference type="Proteomes" id="UP000838686">
    <property type="component" value="Unassembled WGS sequence"/>
</dbReference>
<reference evidence="2" key="1">
    <citation type="submission" date="2022-01" db="EMBL/GenBank/DDBJ databases">
        <authorList>
            <person name="Criscuolo A."/>
        </authorList>
    </citation>
    <scope>NUCLEOTIDE SEQUENCE</scope>
    <source>
        <strain evidence="2">CIP111893</strain>
    </source>
</reference>
<dbReference type="Gene3D" id="3.40.190.10">
    <property type="entry name" value="Periplasmic binding protein-like II"/>
    <property type="match status" value="1"/>
</dbReference>
<dbReference type="PROSITE" id="PS51257">
    <property type="entry name" value="PROKAR_LIPOPROTEIN"/>
    <property type="match status" value="1"/>
</dbReference>
<feature type="signal peptide" evidence="1">
    <location>
        <begin position="1"/>
        <end position="23"/>
    </location>
</feature>
<protein>
    <recommendedName>
        <fullName evidence="4">ABC transporter substrate-binding protein</fullName>
    </recommendedName>
</protein>
<sequence>MKKMPLLLLVVILLLAGCQQDKSAQLTVASNKDKVKLRVLHINQTMFNEMYGKEIMKAYPNYEIEVIPMESVFSQPDRSMKEIYEDVSNLIKQEKPDLIIFPFEDVYQKLAAKGELVDLGSYVKTGALQTENLHAPAIEKLTALNKASLNGIPARFDSKGLYYNKQLFDTYNLEYPTEQMSWEEVFALANRFKGKEEGIYGYNPPLYGFLDLFDIIRTVGYGRGLSVLDASETKVALNTDEWKSTTNLVLNGYKEGYLYLPEIPKDADSNGIVSLDPNTPNLFTEGKSAMTVDGIGLSEIMKLQHRNGGAAVEWGVVPEPGNGQSNMMLSDIFTIHVDSSLINESLEVLKYITSDKLSFNMDPEMVVSGISTNTKWIEKTYGEEFNGFFQNKNIAPHRVSSAPEGFWLKFHRLASKEMLSVFTGGKPVNDALEQLQREGQAVLEQE</sequence>
<accession>A0ABM9C9S1</accession>
<organism evidence="2 3">
    <name type="scientific">Paenibacillus plantiphilus</name>
    <dbReference type="NCBI Taxonomy" id="2905650"/>
    <lineage>
        <taxon>Bacteria</taxon>
        <taxon>Bacillati</taxon>
        <taxon>Bacillota</taxon>
        <taxon>Bacilli</taxon>
        <taxon>Bacillales</taxon>
        <taxon>Paenibacillaceae</taxon>
        <taxon>Paenibacillus</taxon>
    </lineage>
</organism>
<evidence type="ECO:0000313" key="3">
    <source>
        <dbReference type="Proteomes" id="UP000838686"/>
    </source>
</evidence>
<dbReference type="PANTHER" id="PTHR43649:SF12">
    <property type="entry name" value="DIACETYLCHITOBIOSE BINDING PROTEIN DASA"/>
    <property type="match status" value="1"/>
</dbReference>
<dbReference type="RefSeq" id="WP_236342887.1">
    <property type="nucleotide sequence ID" value="NZ_CAKMMF010000012.1"/>
</dbReference>
<dbReference type="InterPro" id="IPR006059">
    <property type="entry name" value="SBP"/>
</dbReference>
<keyword evidence="3" id="KW-1185">Reference proteome</keyword>
<feature type="chain" id="PRO_5045510801" description="ABC transporter substrate-binding protein" evidence="1">
    <location>
        <begin position="24"/>
        <end position="446"/>
    </location>
</feature>
<comment type="caution">
    <text evidence="2">The sequence shown here is derived from an EMBL/GenBank/DDBJ whole genome shotgun (WGS) entry which is preliminary data.</text>
</comment>
<dbReference type="PANTHER" id="PTHR43649">
    <property type="entry name" value="ARABINOSE-BINDING PROTEIN-RELATED"/>
    <property type="match status" value="1"/>
</dbReference>
<dbReference type="SUPFAM" id="SSF53850">
    <property type="entry name" value="Periplasmic binding protein-like II"/>
    <property type="match status" value="1"/>
</dbReference>
<dbReference type="EMBL" id="CAKMMF010000012">
    <property type="protein sequence ID" value="CAH1206478.1"/>
    <property type="molecule type" value="Genomic_DNA"/>
</dbReference>
<dbReference type="InterPro" id="IPR050490">
    <property type="entry name" value="Bact_solute-bd_prot1"/>
</dbReference>
<proteinExistence type="predicted"/>